<dbReference type="Proteomes" id="UP000008983">
    <property type="component" value="Unassembled WGS sequence"/>
</dbReference>
<dbReference type="STRING" id="857967.G0QJ36"/>
<dbReference type="RefSeq" id="XP_004040064.1">
    <property type="nucleotide sequence ID" value="XM_004040016.1"/>
</dbReference>
<dbReference type="OMA" id="MRRYERN"/>
<accession>G0QJ36</accession>
<dbReference type="InParanoid" id="G0QJ36"/>
<evidence type="ECO:0000256" key="1">
    <source>
        <dbReference type="SAM" id="MobiDB-lite"/>
    </source>
</evidence>
<keyword evidence="3" id="KW-1185">Reference proteome</keyword>
<reference evidence="2 3" key="1">
    <citation type="submission" date="2011-07" db="EMBL/GenBank/DDBJ databases">
        <authorList>
            <person name="Coyne R."/>
            <person name="Brami D."/>
            <person name="Johnson J."/>
            <person name="Hostetler J."/>
            <person name="Hannick L."/>
            <person name="Clark T."/>
            <person name="Cassidy-Hanley D."/>
            <person name="Inman J."/>
        </authorList>
    </citation>
    <scope>NUCLEOTIDE SEQUENCE [LARGE SCALE GENOMIC DNA]</scope>
    <source>
        <strain evidence="2 3">G5</strain>
    </source>
</reference>
<protein>
    <submittedName>
        <fullName evidence="2">Uncharacterized protein</fullName>
    </submittedName>
</protein>
<name>G0QJ36_ICHMU</name>
<dbReference type="OrthoDB" id="287623at2759"/>
<evidence type="ECO:0000313" key="3">
    <source>
        <dbReference type="Proteomes" id="UP000008983"/>
    </source>
</evidence>
<proteinExistence type="predicted"/>
<gene>
    <name evidence="2" type="ORF">IMG5_002330</name>
</gene>
<dbReference type="AlphaFoldDB" id="G0QJ36"/>
<dbReference type="EMBL" id="GL983048">
    <property type="protein sequence ID" value="EGR34760.1"/>
    <property type="molecule type" value="Genomic_DNA"/>
</dbReference>
<feature type="compositionally biased region" description="Acidic residues" evidence="1">
    <location>
        <begin position="1"/>
        <end position="13"/>
    </location>
</feature>
<sequence length="571" mass="68301">MEEYNEGDEDCQIEQETFSQQESKYEKNQEENSSGGIQSSSQESSNIIQSNNNKSEYDDNKRLRVQTAPARPLTDFEEFKRSYQFLSLEKIIMIQQKLIQIDYQKYDLDSTEGQKTFKKYLKNIEKFIKVFSICLYYFFIIKNQKKDSGCQISCRKYREKFSKAYKILYKEEELSYLTEIFDSAQEGFPHLYVNGEKYSFSQEVLEYGKQVLVSFYKMQNQIRIVYQNTCQGQIVDSSCEEMKKQLKESLEKFDKNWTLFEKMYVNELMVIETEARRYVQNAINIQKELESLEIREKIKGKFFIYNPEYIKLQQNLCKQICLMNSVANLEGKGRDDLDFEILQQAEGILRKVTNEQSRAVRSLAEQIKANFKNLRSLFKKYEDNIEMVDPQLKNNSELVEALNKYEDSWEKGKDYFLEGKKCSFLIYFSHIIEATGQKYKEFQEQIECRDADIFLNIPCLLVLKLLDKDDKNICNYFLPQMFNKDHKLNLIYQELDNEFQEWKKQYKNNYFYYNFLEKKLLNIDISEIDKIIIEQLQQTNKIVHKIKQLAIEIQRNNPMEWNKFIDVALSQ</sequence>
<dbReference type="eggNOG" id="ENOG502S6HB">
    <property type="taxonomic scope" value="Eukaryota"/>
</dbReference>
<organism evidence="2 3">
    <name type="scientific">Ichthyophthirius multifiliis</name>
    <name type="common">White spot disease agent</name>
    <name type="synonym">Ich</name>
    <dbReference type="NCBI Taxonomy" id="5932"/>
    <lineage>
        <taxon>Eukaryota</taxon>
        <taxon>Sar</taxon>
        <taxon>Alveolata</taxon>
        <taxon>Ciliophora</taxon>
        <taxon>Intramacronucleata</taxon>
        <taxon>Oligohymenophorea</taxon>
        <taxon>Hymenostomatida</taxon>
        <taxon>Ophryoglenina</taxon>
        <taxon>Ichthyophthirius</taxon>
    </lineage>
</organism>
<evidence type="ECO:0000313" key="2">
    <source>
        <dbReference type="EMBL" id="EGR34760.1"/>
    </source>
</evidence>
<feature type="compositionally biased region" description="Low complexity" evidence="1">
    <location>
        <begin position="31"/>
        <end position="54"/>
    </location>
</feature>
<feature type="region of interest" description="Disordered" evidence="1">
    <location>
        <begin position="1"/>
        <end position="63"/>
    </location>
</feature>
<dbReference type="GeneID" id="14910954"/>